<keyword evidence="1" id="KW-1133">Transmembrane helix</keyword>
<keyword evidence="3" id="KW-1185">Reference proteome</keyword>
<name>A0A1G7WYD2_9FLAO</name>
<organism evidence="2 3">
    <name type="scientific">Flavobacterium omnivorum</name>
    <dbReference type="NCBI Taxonomy" id="178355"/>
    <lineage>
        <taxon>Bacteria</taxon>
        <taxon>Pseudomonadati</taxon>
        <taxon>Bacteroidota</taxon>
        <taxon>Flavobacteriia</taxon>
        <taxon>Flavobacteriales</taxon>
        <taxon>Flavobacteriaceae</taxon>
        <taxon>Flavobacterium</taxon>
    </lineage>
</organism>
<accession>A0A1G7WYD2</accession>
<sequence>MEFNLKKNSKNSPAETDSFRSSLLQRFDEANLRLQLKCANWLERKTAHVSRKSWIIILFSFIVFTGGCSIYLIVNSFSGNKTKSITMTPITRPTNAVPFKEKSIQLNVAINTTEFEKIVRFHRYMDSLSRSPTGKKRHDSIVHYRPGLLDSIAIVKQYYHSQFKN</sequence>
<evidence type="ECO:0000313" key="2">
    <source>
        <dbReference type="EMBL" id="SDG76330.1"/>
    </source>
</evidence>
<dbReference type="EMBL" id="FNDB01000002">
    <property type="protein sequence ID" value="SDG76330.1"/>
    <property type="molecule type" value="Genomic_DNA"/>
</dbReference>
<evidence type="ECO:0000313" key="3">
    <source>
        <dbReference type="Proteomes" id="UP000199274"/>
    </source>
</evidence>
<dbReference type="AlphaFoldDB" id="A0A1G7WYD2"/>
<dbReference type="Proteomes" id="UP000199274">
    <property type="component" value="Unassembled WGS sequence"/>
</dbReference>
<protein>
    <submittedName>
        <fullName evidence="2">Uncharacterized protein</fullName>
    </submittedName>
</protein>
<gene>
    <name evidence="2" type="ORF">SAMN04488062_10259</name>
</gene>
<dbReference type="OrthoDB" id="670725at2"/>
<keyword evidence="1" id="KW-0472">Membrane</keyword>
<reference evidence="3" key="1">
    <citation type="submission" date="2016-10" db="EMBL/GenBank/DDBJ databases">
        <authorList>
            <person name="Varghese N."/>
            <person name="Submissions S."/>
        </authorList>
    </citation>
    <scope>NUCLEOTIDE SEQUENCE [LARGE SCALE GENOMIC DNA]</scope>
    <source>
        <strain evidence="3">CGMCC 1.2747</strain>
    </source>
</reference>
<feature type="transmembrane region" description="Helical" evidence="1">
    <location>
        <begin position="54"/>
        <end position="74"/>
    </location>
</feature>
<keyword evidence="1" id="KW-0812">Transmembrane</keyword>
<evidence type="ECO:0000256" key="1">
    <source>
        <dbReference type="SAM" id="Phobius"/>
    </source>
</evidence>
<dbReference type="STRING" id="178355.SAMN04488062_10259"/>
<dbReference type="RefSeq" id="WP_091254810.1">
    <property type="nucleotide sequence ID" value="NZ_FNDB01000002.1"/>
</dbReference>
<proteinExistence type="predicted"/>